<keyword evidence="6" id="KW-0276">Fatty acid metabolism</keyword>
<evidence type="ECO:0000256" key="4">
    <source>
        <dbReference type="ARBA" id="ARBA00022487"/>
    </source>
</evidence>
<dbReference type="GO" id="GO:0052689">
    <property type="term" value="F:carboxylic ester hydrolase activity"/>
    <property type="evidence" value="ECO:0007669"/>
    <property type="project" value="UniProtKB-KW"/>
</dbReference>
<organism evidence="13">
    <name type="scientific">Melampsora larici-populina (strain 98AG31 / pathotype 3-4-7)</name>
    <name type="common">Poplar leaf rust fungus</name>
    <dbReference type="NCBI Taxonomy" id="747676"/>
    <lineage>
        <taxon>Eukaryota</taxon>
        <taxon>Fungi</taxon>
        <taxon>Dikarya</taxon>
        <taxon>Basidiomycota</taxon>
        <taxon>Pucciniomycotina</taxon>
        <taxon>Pucciniomycetes</taxon>
        <taxon>Pucciniales</taxon>
        <taxon>Melampsoraceae</taxon>
        <taxon>Melampsora</taxon>
    </lineage>
</organism>
<accession>F4SC09</accession>
<dbReference type="InParanoid" id="F4SC09"/>
<dbReference type="GO" id="GO:0008474">
    <property type="term" value="F:palmitoyl-(protein) hydrolase activity"/>
    <property type="evidence" value="ECO:0007669"/>
    <property type="project" value="UniProtKB-EC"/>
</dbReference>
<dbReference type="GeneID" id="18925196"/>
<dbReference type="SUPFAM" id="SSF53474">
    <property type="entry name" value="alpha/beta-Hydrolases"/>
    <property type="match status" value="1"/>
</dbReference>
<dbReference type="AlphaFoldDB" id="F4SC09"/>
<dbReference type="EC" id="3.1.2.22" evidence="2"/>
<evidence type="ECO:0000313" key="13">
    <source>
        <dbReference type="Proteomes" id="UP000001072"/>
    </source>
</evidence>
<dbReference type="OrthoDB" id="2418081at2759"/>
<keyword evidence="10" id="KW-0732">Signal</keyword>
<feature type="domain" description="Phospholipase/carboxylesterase/thioesterase" evidence="11">
    <location>
        <begin position="224"/>
        <end position="368"/>
    </location>
</feature>
<dbReference type="PANTHER" id="PTHR10655:SF17">
    <property type="entry name" value="LYSOPHOSPHOLIPASE-LIKE PROTEIN 1"/>
    <property type="match status" value="1"/>
</dbReference>
<keyword evidence="13" id="KW-1185">Reference proteome</keyword>
<dbReference type="InterPro" id="IPR003140">
    <property type="entry name" value="PLipase/COase/thioEstase"/>
</dbReference>
<keyword evidence="4" id="KW-0719">Serine esterase</keyword>
<dbReference type="GO" id="GO:0006631">
    <property type="term" value="P:fatty acid metabolic process"/>
    <property type="evidence" value="ECO:0007669"/>
    <property type="project" value="UniProtKB-KW"/>
</dbReference>
<reference evidence="13" key="1">
    <citation type="journal article" date="2011" name="Proc. Natl. Acad. Sci. U.S.A.">
        <title>Obligate biotrophy features unraveled by the genomic analysis of rust fungi.</title>
        <authorList>
            <person name="Duplessis S."/>
            <person name="Cuomo C.A."/>
            <person name="Lin Y.-C."/>
            <person name="Aerts A."/>
            <person name="Tisserant E."/>
            <person name="Veneault-Fourrey C."/>
            <person name="Joly D.L."/>
            <person name="Hacquard S."/>
            <person name="Amselem J."/>
            <person name="Cantarel B.L."/>
            <person name="Chiu R."/>
            <person name="Coutinho P.M."/>
            <person name="Feau N."/>
            <person name="Field M."/>
            <person name="Frey P."/>
            <person name="Gelhaye E."/>
            <person name="Goldberg J."/>
            <person name="Grabherr M.G."/>
            <person name="Kodira C.D."/>
            <person name="Kohler A."/>
            <person name="Kuees U."/>
            <person name="Lindquist E.A."/>
            <person name="Lucas S.M."/>
            <person name="Mago R."/>
            <person name="Mauceli E."/>
            <person name="Morin E."/>
            <person name="Murat C."/>
            <person name="Pangilinan J.L."/>
            <person name="Park R."/>
            <person name="Pearson M."/>
            <person name="Quesneville H."/>
            <person name="Rouhier N."/>
            <person name="Sakthikumar S."/>
            <person name="Salamov A.A."/>
            <person name="Schmutz J."/>
            <person name="Selles B."/>
            <person name="Shapiro H."/>
            <person name="Tanguay P."/>
            <person name="Tuskan G.A."/>
            <person name="Henrissat B."/>
            <person name="Van de Peer Y."/>
            <person name="Rouze P."/>
            <person name="Ellis J.G."/>
            <person name="Dodds P.N."/>
            <person name="Schein J.E."/>
            <person name="Zhong S."/>
            <person name="Hamelin R.C."/>
            <person name="Grigoriev I.V."/>
            <person name="Szabo L.J."/>
            <person name="Martin F."/>
        </authorList>
    </citation>
    <scope>NUCLEOTIDE SEQUENCE [LARGE SCALE GENOMIC DNA]</scope>
    <source>
        <strain evidence="13">98AG31 / pathotype 3-4-7</strain>
    </source>
</reference>
<dbReference type="Gene3D" id="3.40.50.1820">
    <property type="entry name" value="alpha/beta hydrolase"/>
    <property type="match status" value="1"/>
</dbReference>
<dbReference type="HOGENOM" id="CLU_735833_0_0_1"/>
<dbReference type="EMBL" id="GL883198">
    <property type="protein sequence ID" value="EGF97818.1"/>
    <property type="molecule type" value="Genomic_DNA"/>
</dbReference>
<evidence type="ECO:0000256" key="8">
    <source>
        <dbReference type="ARBA" id="ARBA00031195"/>
    </source>
</evidence>
<comment type="similarity">
    <text evidence="1">Belongs to the AB hydrolase superfamily. AB hydrolase 2 family.</text>
</comment>
<dbReference type="RefSeq" id="XP_007418931.1">
    <property type="nucleotide sequence ID" value="XM_007418869.1"/>
</dbReference>
<gene>
    <name evidence="12" type="ORF">MELLADRAFT_114057</name>
</gene>
<dbReference type="InterPro" id="IPR029058">
    <property type="entry name" value="AB_hydrolase_fold"/>
</dbReference>
<dbReference type="Proteomes" id="UP000001072">
    <property type="component" value="Unassembled WGS sequence"/>
</dbReference>
<dbReference type="VEuPathDB" id="FungiDB:MELLADRAFT_114057"/>
<evidence type="ECO:0000256" key="6">
    <source>
        <dbReference type="ARBA" id="ARBA00022832"/>
    </source>
</evidence>
<evidence type="ECO:0000256" key="5">
    <source>
        <dbReference type="ARBA" id="ARBA00022801"/>
    </source>
</evidence>
<dbReference type="GO" id="GO:0005737">
    <property type="term" value="C:cytoplasm"/>
    <property type="evidence" value="ECO:0007669"/>
    <property type="project" value="TreeGrafter"/>
</dbReference>
<evidence type="ECO:0000259" key="11">
    <source>
        <dbReference type="Pfam" id="PF02230"/>
    </source>
</evidence>
<dbReference type="InterPro" id="IPR050565">
    <property type="entry name" value="LYPA1-2/EST-like"/>
</dbReference>
<evidence type="ECO:0000313" key="12">
    <source>
        <dbReference type="EMBL" id="EGF97818.1"/>
    </source>
</evidence>
<evidence type="ECO:0000256" key="2">
    <source>
        <dbReference type="ARBA" id="ARBA00012423"/>
    </source>
</evidence>
<keyword evidence="5" id="KW-0378">Hydrolase</keyword>
<name>F4SC09_MELLP</name>
<evidence type="ECO:0000256" key="3">
    <source>
        <dbReference type="ARBA" id="ARBA00014923"/>
    </source>
</evidence>
<protein>
    <recommendedName>
        <fullName evidence="3">Acyl-protein thioesterase 1</fullName>
        <ecNumber evidence="2">3.1.2.22</ecNumber>
    </recommendedName>
    <alternativeName>
        <fullName evidence="8">Palmitoyl-protein hydrolase</fullName>
    </alternativeName>
</protein>
<evidence type="ECO:0000256" key="7">
    <source>
        <dbReference type="ARBA" id="ARBA00029392"/>
    </source>
</evidence>
<dbReference type="Pfam" id="PF02230">
    <property type="entry name" value="Abhydrolase_2"/>
    <property type="match status" value="1"/>
</dbReference>
<proteinExistence type="inferred from homology"/>
<comment type="function">
    <text evidence="7">Hydrolyzes fatty acids from S-acylated cysteine residues in proteins with a strong preference for palmitoylated G-alpha proteins over other acyl substrates. Mediates the deacylation of G-alpha proteins such as GPA1 in vivo, but has weak or no activity toward palmitoylated Ras proteins. Has weak lysophospholipase activity in vitro; however such activity may not exist in vivo.</text>
</comment>
<feature type="signal peptide" evidence="10">
    <location>
        <begin position="1"/>
        <end position="15"/>
    </location>
</feature>
<dbReference type="PANTHER" id="PTHR10655">
    <property type="entry name" value="LYSOPHOSPHOLIPASE-RELATED"/>
    <property type="match status" value="1"/>
</dbReference>
<feature type="chain" id="PRO_5012949036" description="Acyl-protein thioesterase 1" evidence="10">
    <location>
        <begin position="16"/>
        <end position="376"/>
    </location>
</feature>
<dbReference type="KEGG" id="mlr:MELLADRAFT_114057"/>
<evidence type="ECO:0000256" key="9">
    <source>
        <dbReference type="ARBA" id="ARBA00047337"/>
    </source>
</evidence>
<dbReference type="eggNOG" id="KOG2112">
    <property type="taxonomic scope" value="Eukaryota"/>
</dbReference>
<sequence>MWVIVNILITIITSSNFPESENSYTDFCLIIINRTYTPYQGIQAVSDNLKKLNIITIRYLPPRNILKDIKHFPKVIGMDKKNPTQSEERRQSSIVDSDIIPHTIEIVEGKNHKAWNRLKAMSWRFTSWLETHTSLVNMIMFFMLGTNFGPELVYREYFFSQFSTNNNLNVQSAGSILTQAPLPEHLDPQLYRASWSNSETNISPIEFDVIEPLDDQNGKGIGWTIVFIHGLGSPNSSHGYQWREYLLSTIYRPPNSKKIGNLTGLRFILPKAPIIPITVYSDQPNQGKRPGWFDIKDWRDLNYLEDEEALRKSCVQISDVISNQIRESKMEMKKTIIAGFSQGAVMSLLTTLALFEPPAATLMLVCDCLFQNLKPE</sequence>
<evidence type="ECO:0000256" key="10">
    <source>
        <dbReference type="SAM" id="SignalP"/>
    </source>
</evidence>
<keyword evidence="6" id="KW-0443">Lipid metabolism</keyword>
<evidence type="ECO:0000256" key="1">
    <source>
        <dbReference type="ARBA" id="ARBA00006499"/>
    </source>
</evidence>
<comment type="catalytic activity">
    <reaction evidence="9">
        <text>S-hexadecanoyl-L-cysteinyl-[protein] + H2O = L-cysteinyl-[protein] + hexadecanoate + H(+)</text>
        <dbReference type="Rhea" id="RHEA:19233"/>
        <dbReference type="Rhea" id="RHEA-COMP:10131"/>
        <dbReference type="Rhea" id="RHEA-COMP:11032"/>
        <dbReference type="ChEBI" id="CHEBI:7896"/>
        <dbReference type="ChEBI" id="CHEBI:15377"/>
        <dbReference type="ChEBI" id="CHEBI:15378"/>
        <dbReference type="ChEBI" id="CHEBI:29950"/>
        <dbReference type="ChEBI" id="CHEBI:74151"/>
        <dbReference type="EC" id="3.1.2.22"/>
    </reaction>
</comment>